<evidence type="ECO:0000313" key="1">
    <source>
        <dbReference type="EMBL" id="STD56126.1"/>
    </source>
</evidence>
<protein>
    <submittedName>
        <fullName evidence="1">Uncharacterized protein</fullName>
    </submittedName>
</protein>
<organism evidence="1 2">
    <name type="scientific">Empedobacter falsenii</name>
    <dbReference type="NCBI Taxonomy" id="343874"/>
    <lineage>
        <taxon>Bacteria</taxon>
        <taxon>Pseudomonadati</taxon>
        <taxon>Bacteroidota</taxon>
        <taxon>Flavobacteriia</taxon>
        <taxon>Flavobacteriales</taxon>
        <taxon>Weeksellaceae</taxon>
        <taxon>Empedobacter</taxon>
    </lineage>
</organism>
<accession>A0A376GC90</accession>
<dbReference type="EMBL" id="UFXS01000001">
    <property type="protein sequence ID" value="STD56126.1"/>
    <property type="molecule type" value="Genomic_DNA"/>
</dbReference>
<proteinExistence type="predicted"/>
<gene>
    <name evidence="1" type="ORF">NCTC13456_02107</name>
</gene>
<dbReference type="RefSeq" id="WP_115000411.1">
    <property type="nucleotide sequence ID" value="NZ_UFXS01000001.1"/>
</dbReference>
<reference evidence="1 2" key="1">
    <citation type="submission" date="2018-06" db="EMBL/GenBank/DDBJ databases">
        <authorList>
            <consortium name="Pathogen Informatics"/>
            <person name="Doyle S."/>
        </authorList>
    </citation>
    <scope>NUCLEOTIDE SEQUENCE [LARGE SCALE GENOMIC DNA]</scope>
    <source>
        <strain evidence="1 2">NCTC13456</strain>
    </source>
</reference>
<dbReference type="AlphaFoldDB" id="A0A376GC90"/>
<evidence type="ECO:0000313" key="2">
    <source>
        <dbReference type="Proteomes" id="UP000254737"/>
    </source>
</evidence>
<sequence length="149" mass="17669">MEFKEKNYFPIENFKNRDKKKTNPKFMEKYNQRSIEWSIFNTTESEESINHGRMIMPSSRINDKINNETVLNLLNSKNLFENYAPSLGDILTLNMAYVLKNIKKLTRSPLNPGYLCFEYKEHIWTESSMIYKGEITLLRKGWLIEENGS</sequence>
<name>A0A376GC90_9FLAO</name>
<dbReference type="Proteomes" id="UP000254737">
    <property type="component" value="Unassembled WGS sequence"/>
</dbReference>